<proteinExistence type="predicted"/>
<evidence type="ECO:0000313" key="2">
    <source>
        <dbReference type="Proteomes" id="UP000076722"/>
    </source>
</evidence>
<evidence type="ECO:0000313" key="1">
    <source>
        <dbReference type="EMBL" id="KZS87529.1"/>
    </source>
</evidence>
<keyword evidence="2" id="KW-1185">Reference proteome</keyword>
<organism evidence="1 2">
    <name type="scientific">Sistotremastrum niveocremeum HHB9708</name>
    <dbReference type="NCBI Taxonomy" id="1314777"/>
    <lineage>
        <taxon>Eukaryota</taxon>
        <taxon>Fungi</taxon>
        <taxon>Dikarya</taxon>
        <taxon>Basidiomycota</taxon>
        <taxon>Agaricomycotina</taxon>
        <taxon>Agaricomycetes</taxon>
        <taxon>Sistotremastrales</taxon>
        <taxon>Sistotremastraceae</taxon>
        <taxon>Sertulicium</taxon>
        <taxon>Sertulicium niveocremeum</taxon>
    </lineage>
</organism>
<dbReference type="Proteomes" id="UP000076722">
    <property type="component" value="Unassembled WGS sequence"/>
</dbReference>
<dbReference type="AlphaFoldDB" id="A0A164NAW2"/>
<gene>
    <name evidence="1" type="ORF">SISNIDRAFT_470887</name>
</gene>
<accession>A0A164NAW2</accession>
<reference evidence="1 2" key="1">
    <citation type="journal article" date="2016" name="Mol. Biol. Evol.">
        <title>Comparative Genomics of Early-Diverging Mushroom-Forming Fungi Provides Insights into the Origins of Lignocellulose Decay Capabilities.</title>
        <authorList>
            <person name="Nagy L.G."/>
            <person name="Riley R."/>
            <person name="Tritt A."/>
            <person name="Adam C."/>
            <person name="Daum C."/>
            <person name="Floudas D."/>
            <person name="Sun H."/>
            <person name="Yadav J.S."/>
            <person name="Pangilinan J."/>
            <person name="Larsson K.H."/>
            <person name="Matsuura K."/>
            <person name="Barry K."/>
            <person name="Labutti K."/>
            <person name="Kuo R."/>
            <person name="Ohm R.A."/>
            <person name="Bhattacharya S.S."/>
            <person name="Shirouzu T."/>
            <person name="Yoshinaga Y."/>
            <person name="Martin F.M."/>
            <person name="Grigoriev I.V."/>
            <person name="Hibbett D.S."/>
        </authorList>
    </citation>
    <scope>NUCLEOTIDE SEQUENCE [LARGE SCALE GENOMIC DNA]</scope>
    <source>
        <strain evidence="1 2">HHB9708</strain>
    </source>
</reference>
<sequence>MYTSVEGLNQTWILGTLCLSTKHSLAVSYAIDERSLAMLWCLVHPLRDTESPAGKFMQYVAIHQVVHSLHAHVRRWNDRSPPRLPMFNWVEPVAESVHQYADAAVARHISTDFIANYDPHRIATLNTLLGALGLNARNGCHDGSIASDIIVGILSRYAQQHFDLYLQRWQATAHPYRWPDDHAPLPAETTPTQILQHPAHYGIIDWGALRLSWFGKSRLVKISPTDTIRATRIPITMDLQESAASPRSSIDSDGPPFGLTELSASSDEEVWHTDMSRSRPIPWAQLRQHFYPRGLLHTLETAKSSPSGRLALSHMLGERMQRFLSPCFADVSGVLEMMETETVIMVGHAVRSYLEGRDLDIPGLSAMGSVGRLELFAPLSTFPAIEAELTSVRQGWTLWKKTEWLTKDPRACREFSYLKEGTASCTKVLFFERSVGGREMSLLVGDVMTFASYLPMASFFRCCQRRVCRLVYPQTGWMESPSAELASHYERHMFHLPFTTASVLDQEHNVSPDDLDVEVRVVAGSICGDGDEL</sequence>
<protein>
    <submittedName>
        <fullName evidence="1">Uncharacterized protein</fullName>
    </submittedName>
</protein>
<dbReference type="EMBL" id="KV419448">
    <property type="protein sequence ID" value="KZS87529.1"/>
    <property type="molecule type" value="Genomic_DNA"/>
</dbReference>
<name>A0A164NAW2_9AGAM</name>